<comment type="similarity">
    <text evidence="1">Belongs to the UPF0065 (bug) family.</text>
</comment>
<dbReference type="PANTHER" id="PTHR42928">
    <property type="entry name" value="TRICARBOXYLATE-BINDING PROTEIN"/>
    <property type="match status" value="1"/>
</dbReference>
<reference evidence="3" key="2">
    <citation type="journal article" date="2021" name="Microbiol. Resour. Announc.">
        <title>Complete Genome Sequences of Three Human Oral Treponema parvum Isolates.</title>
        <authorList>
            <person name="Zeng H."/>
            <person name="Watt R.M."/>
        </authorList>
    </citation>
    <scope>NUCLEOTIDE SEQUENCE</scope>
    <source>
        <strain evidence="3">ATCC 700773</strain>
    </source>
</reference>
<organism evidence="3 4">
    <name type="scientific">Treponema parvum</name>
    <dbReference type="NCBI Taxonomy" id="138851"/>
    <lineage>
        <taxon>Bacteria</taxon>
        <taxon>Pseudomonadati</taxon>
        <taxon>Spirochaetota</taxon>
        <taxon>Spirochaetia</taxon>
        <taxon>Spirochaetales</taxon>
        <taxon>Treponemataceae</taxon>
        <taxon>Treponema</taxon>
    </lineage>
</organism>
<evidence type="ECO:0000256" key="2">
    <source>
        <dbReference type="SAM" id="SignalP"/>
    </source>
</evidence>
<dbReference type="Pfam" id="PF03401">
    <property type="entry name" value="TctC"/>
    <property type="match status" value="1"/>
</dbReference>
<dbReference type="AlphaFoldDB" id="A0A975ICR1"/>
<evidence type="ECO:0008006" key="5">
    <source>
        <dbReference type="Google" id="ProtNLM"/>
    </source>
</evidence>
<accession>A0A975ICR1</accession>
<reference evidence="3" key="1">
    <citation type="submission" date="2020-05" db="EMBL/GenBank/DDBJ databases">
        <authorList>
            <person name="Zeng H."/>
            <person name="Chan Y.K."/>
            <person name="Watt R.M."/>
        </authorList>
    </citation>
    <scope>NUCLEOTIDE SEQUENCE</scope>
    <source>
        <strain evidence="3">ATCC 700773</strain>
    </source>
</reference>
<evidence type="ECO:0000256" key="1">
    <source>
        <dbReference type="ARBA" id="ARBA00006987"/>
    </source>
</evidence>
<protein>
    <recommendedName>
        <fullName evidence="5">Tripartite tricarboxylate transporter substrate binding protein</fullName>
    </recommendedName>
</protein>
<evidence type="ECO:0000313" key="4">
    <source>
        <dbReference type="Proteomes" id="UP000671995"/>
    </source>
</evidence>
<gene>
    <name evidence="3" type="ORF">HRI96_07540</name>
</gene>
<sequence>MRKALTVLSVLVVGLTTLFANGGKEGAADGKEWKPGQPITIMNHVAVGGAMDLYSRKWVEIAAKYTDATFVVDNNSGAGGLTAGEWVLNQDADGYTVFALAPTYLDAVIQAELDCSEYVDGFTYIYNLMADPYCVLVPATSQFKTFKDLIEWSRAGNLITLSEPNYGAKYIDAVQVFGSIKGVNFKAISYESAKKNFAALLGGQTIASVGNPGDTKKYEVRALVIGTPTPIPGLEHVPNYEKLGYSKELDTISMWRGYAVKKGTPSGMIAWFQDICDKVSADRDWINYMTGNKLTVLTERTEAFTATVEKEVVSTIEVLKSVDQINQKYKR</sequence>
<dbReference type="Gene3D" id="3.40.190.150">
    <property type="entry name" value="Bordetella uptake gene, domain 1"/>
    <property type="match status" value="1"/>
</dbReference>
<proteinExistence type="inferred from homology"/>
<dbReference type="PANTHER" id="PTHR42928:SF5">
    <property type="entry name" value="BLR1237 PROTEIN"/>
    <property type="match status" value="1"/>
</dbReference>
<dbReference type="InterPro" id="IPR005064">
    <property type="entry name" value="BUG"/>
</dbReference>
<evidence type="ECO:0000313" key="3">
    <source>
        <dbReference type="EMBL" id="QTQ12057.1"/>
    </source>
</evidence>
<dbReference type="Gene3D" id="3.40.190.10">
    <property type="entry name" value="Periplasmic binding protein-like II"/>
    <property type="match status" value="1"/>
</dbReference>
<keyword evidence="2" id="KW-0732">Signal</keyword>
<dbReference type="Proteomes" id="UP000671995">
    <property type="component" value="Chromosome"/>
</dbReference>
<dbReference type="InterPro" id="IPR042100">
    <property type="entry name" value="Bug_dom1"/>
</dbReference>
<name>A0A975ICR1_9SPIR</name>
<feature type="signal peptide" evidence="2">
    <location>
        <begin position="1"/>
        <end position="20"/>
    </location>
</feature>
<dbReference type="EMBL" id="CP054257">
    <property type="protein sequence ID" value="QTQ12057.1"/>
    <property type="molecule type" value="Genomic_DNA"/>
</dbReference>
<feature type="chain" id="PRO_5037560725" description="Tripartite tricarboxylate transporter substrate binding protein" evidence="2">
    <location>
        <begin position="21"/>
        <end position="331"/>
    </location>
</feature>
<dbReference type="RefSeq" id="WP_210116771.1">
    <property type="nucleotide sequence ID" value="NZ_CP054257.1"/>
</dbReference>